<dbReference type="PRINTS" id="PR00421">
    <property type="entry name" value="THIOREDOXIN"/>
</dbReference>
<organism evidence="7 8">
    <name type="scientific">Aspergillus nanangensis</name>
    <dbReference type="NCBI Taxonomy" id="2582783"/>
    <lineage>
        <taxon>Eukaryota</taxon>
        <taxon>Fungi</taxon>
        <taxon>Dikarya</taxon>
        <taxon>Ascomycota</taxon>
        <taxon>Pezizomycotina</taxon>
        <taxon>Eurotiomycetes</taxon>
        <taxon>Eurotiomycetidae</taxon>
        <taxon>Eurotiales</taxon>
        <taxon>Aspergillaceae</taxon>
        <taxon>Aspergillus</taxon>
        <taxon>Aspergillus subgen. Circumdati</taxon>
    </lineage>
</organism>
<dbReference type="AlphaFoldDB" id="A0AAD4CXT1"/>
<dbReference type="Gene3D" id="3.40.30.10">
    <property type="entry name" value="Glutaredoxin"/>
    <property type="match status" value="1"/>
</dbReference>
<gene>
    <name evidence="7" type="primary">TRX3</name>
    <name evidence="7" type="ORF">FE257_006559</name>
</gene>
<evidence type="ECO:0000256" key="4">
    <source>
        <dbReference type="PIRSR" id="PIRSR000077-1"/>
    </source>
</evidence>
<name>A0AAD4CXT1_ASPNN</name>
<dbReference type="PROSITE" id="PS00194">
    <property type="entry name" value="THIOREDOXIN_1"/>
    <property type="match status" value="1"/>
</dbReference>
<reference evidence="7" key="2">
    <citation type="submission" date="2020-02" db="EMBL/GenBank/DDBJ databases">
        <authorList>
            <person name="Gilchrist C.L.M."/>
            <person name="Chooi Y.-H."/>
        </authorList>
    </citation>
    <scope>NUCLEOTIDE SEQUENCE</scope>
    <source>
        <strain evidence="7">MST-FP2251</strain>
    </source>
</reference>
<keyword evidence="5" id="KW-0676">Redox-active center</keyword>
<proteinExistence type="inferred from homology"/>
<feature type="active site" description="Nucleophile" evidence="4">
    <location>
        <position position="36"/>
    </location>
</feature>
<dbReference type="NCBIfam" id="TIGR01068">
    <property type="entry name" value="thioredoxin"/>
    <property type="match status" value="1"/>
</dbReference>
<reference evidence="7" key="1">
    <citation type="journal article" date="2019" name="Beilstein J. Org. Chem.">
        <title>Nanangenines: drimane sesquiterpenoids as the dominant metabolite cohort of a novel Australian fungus, Aspergillus nanangensis.</title>
        <authorList>
            <person name="Lacey H.J."/>
            <person name="Gilchrist C.L.M."/>
            <person name="Crombie A."/>
            <person name="Kalaitzis J.A."/>
            <person name="Vuong D."/>
            <person name="Rutledge P.J."/>
            <person name="Turner P."/>
            <person name="Pitt J.I."/>
            <person name="Lacey E."/>
            <person name="Chooi Y.H."/>
            <person name="Piggott A.M."/>
        </authorList>
    </citation>
    <scope>NUCLEOTIDE SEQUENCE</scope>
    <source>
        <strain evidence="7">MST-FP2251</strain>
    </source>
</reference>
<evidence type="ECO:0000313" key="8">
    <source>
        <dbReference type="Proteomes" id="UP001194746"/>
    </source>
</evidence>
<dbReference type="EMBL" id="VCAU01000003">
    <property type="protein sequence ID" value="KAF9894669.1"/>
    <property type="molecule type" value="Genomic_DNA"/>
</dbReference>
<dbReference type="CDD" id="cd02947">
    <property type="entry name" value="TRX_family"/>
    <property type="match status" value="1"/>
</dbReference>
<evidence type="ECO:0000259" key="6">
    <source>
        <dbReference type="PROSITE" id="PS51352"/>
    </source>
</evidence>
<feature type="site" description="Contributes to redox potential value" evidence="4">
    <location>
        <position position="35"/>
    </location>
</feature>
<feature type="disulfide bond" description="Redox-active" evidence="5">
    <location>
        <begin position="33"/>
        <end position="36"/>
    </location>
</feature>
<sequence length="107" mass="11414">MGGLTTITSQAEFNEKVINAKGAVVIDCFAEWCGPCKAIAPKVEEFSKTYPDAQFYQVDVDQASEVAAELGVRAMPTFMLFKDGQKISEVVGANPPALEAGIKSLLA</sequence>
<evidence type="ECO:0000256" key="1">
    <source>
        <dbReference type="ARBA" id="ARBA00008987"/>
    </source>
</evidence>
<dbReference type="FunFam" id="3.40.30.10:FF:000245">
    <property type="entry name" value="Thioredoxin"/>
    <property type="match status" value="1"/>
</dbReference>
<dbReference type="PANTHER" id="PTHR46115">
    <property type="entry name" value="THIOREDOXIN-LIKE PROTEIN 1"/>
    <property type="match status" value="1"/>
</dbReference>
<comment type="caution">
    <text evidence="7">The sequence shown here is derived from an EMBL/GenBank/DDBJ whole genome shotgun (WGS) entry which is preliminary data.</text>
</comment>
<accession>A0AAD4CXT1</accession>
<dbReference type="InterPro" id="IPR017937">
    <property type="entry name" value="Thioredoxin_CS"/>
</dbReference>
<feature type="domain" description="Thioredoxin" evidence="6">
    <location>
        <begin position="4"/>
        <end position="107"/>
    </location>
</feature>
<dbReference type="InterPro" id="IPR013766">
    <property type="entry name" value="Thioredoxin_domain"/>
</dbReference>
<keyword evidence="2 5" id="KW-1015">Disulfide bond</keyword>
<dbReference type="InterPro" id="IPR005746">
    <property type="entry name" value="Thioredoxin"/>
</dbReference>
<feature type="site" description="Deprotonates C-terminal active site Cys" evidence="4">
    <location>
        <position position="27"/>
    </location>
</feature>
<feature type="site" description="Contributes to redox potential value" evidence="4">
    <location>
        <position position="34"/>
    </location>
</feature>
<evidence type="ECO:0000256" key="2">
    <source>
        <dbReference type="ARBA" id="ARBA00023157"/>
    </source>
</evidence>
<dbReference type="PROSITE" id="PS51352">
    <property type="entry name" value="THIOREDOXIN_2"/>
    <property type="match status" value="1"/>
</dbReference>
<evidence type="ECO:0000256" key="5">
    <source>
        <dbReference type="PIRSR" id="PIRSR000077-4"/>
    </source>
</evidence>
<evidence type="ECO:0000313" key="7">
    <source>
        <dbReference type="EMBL" id="KAF9894669.1"/>
    </source>
</evidence>
<comment type="similarity">
    <text evidence="1 3">Belongs to the thioredoxin family.</text>
</comment>
<evidence type="ECO:0000256" key="3">
    <source>
        <dbReference type="PIRNR" id="PIRNR000077"/>
    </source>
</evidence>
<keyword evidence="8" id="KW-1185">Reference proteome</keyword>
<feature type="active site" description="Nucleophile" evidence="4">
    <location>
        <position position="33"/>
    </location>
</feature>
<dbReference type="InterPro" id="IPR036249">
    <property type="entry name" value="Thioredoxin-like_sf"/>
</dbReference>
<dbReference type="Proteomes" id="UP001194746">
    <property type="component" value="Unassembled WGS sequence"/>
</dbReference>
<dbReference type="SUPFAM" id="SSF52833">
    <property type="entry name" value="Thioredoxin-like"/>
    <property type="match status" value="1"/>
</dbReference>
<dbReference type="GO" id="GO:0015035">
    <property type="term" value="F:protein-disulfide reductase activity"/>
    <property type="evidence" value="ECO:0007669"/>
    <property type="project" value="InterPro"/>
</dbReference>
<dbReference type="Pfam" id="PF00085">
    <property type="entry name" value="Thioredoxin"/>
    <property type="match status" value="1"/>
</dbReference>
<dbReference type="PIRSF" id="PIRSF000077">
    <property type="entry name" value="Thioredoxin"/>
    <property type="match status" value="1"/>
</dbReference>
<protein>
    <recommendedName>
        <fullName evidence="3">Thioredoxin</fullName>
    </recommendedName>
</protein>